<feature type="domain" description="FAD-binding PCMH-type" evidence="5">
    <location>
        <begin position="50"/>
        <end position="235"/>
    </location>
</feature>
<keyword evidence="4" id="KW-0560">Oxidoreductase</keyword>
<dbReference type="PROSITE" id="PS51387">
    <property type="entry name" value="FAD_PCMH"/>
    <property type="match status" value="1"/>
</dbReference>
<dbReference type="SUPFAM" id="SSF55103">
    <property type="entry name" value="FAD-linked oxidases, C-terminal domain"/>
    <property type="match status" value="1"/>
</dbReference>
<dbReference type="InterPro" id="IPR016167">
    <property type="entry name" value="FAD-bd_PCMH_sub1"/>
</dbReference>
<keyword evidence="7" id="KW-1185">Reference proteome</keyword>
<evidence type="ECO:0000256" key="3">
    <source>
        <dbReference type="ARBA" id="ARBA00022827"/>
    </source>
</evidence>
<comment type="cofactor">
    <cofactor evidence="1">
        <name>FAD</name>
        <dbReference type="ChEBI" id="CHEBI:57692"/>
    </cofactor>
</comment>
<keyword evidence="3" id="KW-0274">FAD</keyword>
<dbReference type="InterPro" id="IPR016166">
    <property type="entry name" value="FAD-bd_PCMH"/>
</dbReference>
<evidence type="ECO:0000256" key="4">
    <source>
        <dbReference type="ARBA" id="ARBA00023002"/>
    </source>
</evidence>
<keyword evidence="2" id="KW-0285">Flavoprotein</keyword>
<gene>
    <name evidence="6" type="ORF">KK137_14555</name>
</gene>
<evidence type="ECO:0000259" key="5">
    <source>
        <dbReference type="PROSITE" id="PS51387"/>
    </source>
</evidence>
<dbReference type="Gene3D" id="3.30.465.10">
    <property type="match status" value="1"/>
</dbReference>
<evidence type="ECO:0000313" key="6">
    <source>
        <dbReference type="EMBL" id="MBT2135556.1"/>
    </source>
</evidence>
<dbReference type="SUPFAM" id="SSF56176">
    <property type="entry name" value="FAD-binding/transporter-associated domain-like"/>
    <property type="match status" value="1"/>
</dbReference>
<protein>
    <submittedName>
        <fullName evidence="6">FAD-binding oxidoreductase</fullName>
    </submittedName>
</protein>
<dbReference type="InterPro" id="IPR006094">
    <property type="entry name" value="Oxid_FAD_bind_N"/>
</dbReference>
<accession>A0ABS5W7R9</accession>
<evidence type="ECO:0000313" key="7">
    <source>
        <dbReference type="Proteomes" id="UP000811255"/>
    </source>
</evidence>
<name>A0ABS5W7R9_9SPHN</name>
<dbReference type="InterPro" id="IPR016171">
    <property type="entry name" value="Vanillyl_alc_oxidase_C-sub2"/>
</dbReference>
<dbReference type="InterPro" id="IPR016164">
    <property type="entry name" value="FAD-linked_Oxase-like_C"/>
</dbReference>
<dbReference type="InterPro" id="IPR004113">
    <property type="entry name" value="FAD-bd_oxidored_4_C"/>
</dbReference>
<dbReference type="InterPro" id="IPR016170">
    <property type="entry name" value="Cytok_DH_C_sf"/>
</dbReference>
<evidence type="ECO:0000256" key="1">
    <source>
        <dbReference type="ARBA" id="ARBA00001974"/>
    </source>
</evidence>
<dbReference type="EMBL" id="JAHFVK010000002">
    <property type="protein sequence ID" value="MBT2135556.1"/>
    <property type="molecule type" value="Genomic_DNA"/>
</dbReference>
<proteinExistence type="predicted"/>
<dbReference type="PANTHER" id="PTHR11748:SF114">
    <property type="entry name" value="ARYL-ALCOHOL OXIDASE VANILLYL-ALCOHOL OXIDASE (AFU_ORTHOLOGUE AFUA_3G09500)-RELATED"/>
    <property type="match status" value="1"/>
</dbReference>
<dbReference type="InterPro" id="IPR016169">
    <property type="entry name" value="FAD-bd_PCMH_sub2"/>
</dbReference>
<dbReference type="Proteomes" id="UP000811255">
    <property type="component" value="Unassembled WGS sequence"/>
</dbReference>
<dbReference type="Gene3D" id="3.40.462.10">
    <property type="entry name" value="FAD-linked oxidases, C-terminal domain"/>
    <property type="match status" value="1"/>
</dbReference>
<dbReference type="RefSeq" id="WP_214537256.1">
    <property type="nucleotide sequence ID" value="NZ_JAHFVK010000002.1"/>
</dbReference>
<dbReference type="Pfam" id="PF01565">
    <property type="entry name" value="FAD_binding_4"/>
    <property type="match status" value="1"/>
</dbReference>
<dbReference type="Gene3D" id="1.10.45.10">
    <property type="entry name" value="Vanillyl-alcohol Oxidase, Chain A, domain 4"/>
    <property type="match status" value="1"/>
</dbReference>
<dbReference type="InterPro" id="IPR036318">
    <property type="entry name" value="FAD-bd_PCMH-like_sf"/>
</dbReference>
<dbReference type="Gene3D" id="3.30.43.10">
    <property type="entry name" value="Uridine Diphospho-n-acetylenolpyruvylglucosamine Reductase, domain 2"/>
    <property type="match status" value="1"/>
</dbReference>
<sequence>MADPPLPPDFTLQKLTQAQRAFESALGAGKVFFEDLDRTTYRDKFAVNDAAHHPAGAIAPTTVEEVQAALKIANQFRLPVWPISRGKNLGYGGSAPLLSGSVVMDLSGMKKIEFNEEFGTVVLEPGVGFYDLYDYIRQHQLPYWLSTPGNSWGSVVGNALDRGVGYTPYGEHTKNICGMEVVLPTGEVVRTGMGAFSNAPTWQAYPFGFGPGWDQMFVQSNFGVVTKMGMWLMPEPESLMGMDVEFDRPEDLKAMVDTIGPLRRERVLQQSPSIGNWLRAAAVATTRDEWTDQPGALSDSVIDAIRKRFGLGWWGVSLRLYGREDVNKAAYKILEKAMTDIKPLVIKPTTWVKGQPLEYSGWTGTPITFPMQNVNWYGGRGGHIGFSPIIPQNGTKALEQFQRTYARYKEYGMDYQGSFAFGERHLTNVNAMLFNKDDPAMMKKVDPFFRQLVADAKEQGYGEYRTHLDYMDVVAASYDWNGGALGKLNQKVKDALDPNGILAPGKSGIWPKGARA</sequence>
<evidence type="ECO:0000256" key="2">
    <source>
        <dbReference type="ARBA" id="ARBA00022630"/>
    </source>
</evidence>
<dbReference type="Pfam" id="PF02913">
    <property type="entry name" value="FAD-oxidase_C"/>
    <property type="match status" value="1"/>
</dbReference>
<dbReference type="PANTHER" id="PTHR11748">
    <property type="entry name" value="D-LACTATE DEHYDROGENASE"/>
    <property type="match status" value="1"/>
</dbReference>
<comment type="caution">
    <text evidence="6">The sequence shown here is derived from an EMBL/GenBank/DDBJ whole genome shotgun (WGS) entry which is preliminary data.</text>
</comment>
<organism evidence="6 7">
    <name type="scientific">Croceibacterium selenioxidans</name>
    <dbReference type="NCBI Taxonomy" id="2838833"/>
    <lineage>
        <taxon>Bacteria</taxon>
        <taxon>Pseudomonadati</taxon>
        <taxon>Pseudomonadota</taxon>
        <taxon>Alphaproteobacteria</taxon>
        <taxon>Sphingomonadales</taxon>
        <taxon>Erythrobacteraceae</taxon>
        <taxon>Croceibacterium</taxon>
    </lineage>
</organism>
<reference evidence="6 7" key="1">
    <citation type="submission" date="2021-05" db="EMBL/GenBank/DDBJ databases">
        <title>Croceibacterium sp. LX-88 genome sequence.</title>
        <authorList>
            <person name="Luo X."/>
        </authorList>
    </citation>
    <scope>NUCLEOTIDE SEQUENCE [LARGE SCALE GENOMIC DNA]</scope>
    <source>
        <strain evidence="6 7">LX-88</strain>
    </source>
</reference>